<dbReference type="GO" id="GO:0009960">
    <property type="term" value="P:endosperm development"/>
    <property type="evidence" value="ECO:0007669"/>
    <property type="project" value="InterPro"/>
</dbReference>
<dbReference type="InterPro" id="IPR036638">
    <property type="entry name" value="HLH_DNA-bd_sf"/>
</dbReference>
<keyword evidence="3" id="KW-0238">DNA-binding</keyword>
<dbReference type="GO" id="GO:0003677">
    <property type="term" value="F:DNA binding"/>
    <property type="evidence" value="ECO:0007669"/>
    <property type="project" value="UniProtKB-KW"/>
</dbReference>
<feature type="region of interest" description="Disordered" evidence="7">
    <location>
        <begin position="15"/>
        <end position="70"/>
    </location>
</feature>
<evidence type="ECO:0000256" key="2">
    <source>
        <dbReference type="ARBA" id="ARBA00023015"/>
    </source>
</evidence>
<dbReference type="GO" id="GO:0005634">
    <property type="term" value="C:nucleus"/>
    <property type="evidence" value="ECO:0007669"/>
    <property type="project" value="UniProtKB-SubCell"/>
</dbReference>
<evidence type="ECO:0000256" key="7">
    <source>
        <dbReference type="SAM" id="MobiDB-lite"/>
    </source>
</evidence>
<name>A0AAN9XPI7_PSOTE</name>
<dbReference type="SUPFAM" id="SSF47459">
    <property type="entry name" value="HLH, helix-loop-helix DNA-binding domain"/>
    <property type="match status" value="1"/>
</dbReference>
<keyword evidence="5" id="KW-0539">Nucleus</keyword>
<evidence type="ECO:0000256" key="4">
    <source>
        <dbReference type="ARBA" id="ARBA00023163"/>
    </source>
</evidence>
<dbReference type="EMBL" id="JAYMYS010000003">
    <property type="protein sequence ID" value="KAK7400777.1"/>
    <property type="molecule type" value="Genomic_DNA"/>
</dbReference>
<accession>A0AAN9XPI7</accession>
<dbReference type="GO" id="GO:0046983">
    <property type="term" value="F:protein dimerization activity"/>
    <property type="evidence" value="ECO:0007669"/>
    <property type="project" value="InterPro"/>
</dbReference>
<evidence type="ECO:0000256" key="1">
    <source>
        <dbReference type="ARBA" id="ARBA00004123"/>
    </source>
</evidence>
<comment type="subcellular location">
    <subcellularLocation>
        <location evidence="1">Nucleus</location>
    </subcellularLocation>
</comment>
<evidence type="ECO:0000256" key="6">
    <source>
        <dbReference type="SAM" id="Coils"/>
    </source>
</evidence>
<protein>
    <recommendedName>
        <fullName evidence="8">BHLH domain-containing protein</fullName>
    </recommendedName>
</protein>
<comment type="caution">
    <text evidence="9">The sequence shown here is derived from an EMBL/GenBank/DDBJ whole genome shotgun (WGS) entry which is preliminary data.</text>
</comment>
<organism evidence="9 10">
    <name type="scientific">Psophocarpus tetragonolobus</name>
    <name type="common">Winged bean</name>
    <name type="synonym">Dolichos tetragonolobus</name>
    <dbReference type="NCBI Taxonomy" id="3891"/>
    <lineage>
        <taxon>Eukaryota</taxon>
        <taxon>Viridiplantae</taxon>
        <taxon>Streptophyta</taxon>
        <taxon>Embryophyta</taxon>
        <taxon>Tracheophyta</taxon>
        <taxon>Spermatophyta</taxon>
        <taxon>Magnoliopsida</taxon>
        <taxon>eudicotyledons</taxon>
        <taxon>Gunneridae</taxon>
        <taxon>Pentapetalae</taxon>
        <taxon>rosids</taxon>
        <taxon>fabids</taxon>
        <taxon>Fabales</taxon>
        <taxon>Fabaceae</taxon>
        <taxon>Papilionoideae</taxon>
        <taxon>50 kb inversion clade</taxon>
        <taxon>NPAAA clade</taxon>
        <taxon>indigoferoid/millettioid clade</taxon>
        <taxon>Phaseoleae</taxon>
        <taxon>Psophocarpus</taxon>
    </lineage>
</organism>
<dbReference type="InterPro" id="IPR045239">
    <property type="entry name" value="bHLH95_bHLH"/>
</dbReference>
<feature type="coiled-coil region" evidence="6">
    <location>
        <begin position="112"/>
        <end position="139"/>
    </location>
</feature>
<reference evidence="9 10" key="1">
    <citation type="submission" date="2024-01" db="EMBL/GenBank/DDBJ databases">
        <title>The genomes of 5 underutilized Papilionoideae crops provide insights into root nodulation and disease resistanc.</title>
        <authorList>
            <person name="Jiang F."/>
        </authorList>
    </citation>
    <scope>NUCLEOTIDE SEQUENCE [LARGE SCALE GENOMIC DNA]</scope>
    <source>
        <strain evidence="9">DUOXIRENSHENG_FW03</strain>
        <tissue evidence="9">Leaves</tissue>
    </source>
</reference>
<dbReference type="PROSITE" id="PS50888">
    <property type="entry name" value="BHLH"/>
    <property type="match status" value="1"/>
</dbReference>
<dbReference type="PANTHER" id="PTHR46772:SF8">
    <property type="entry name" value="TRANSCRIPTION FACTOR BHLH95"/>
    <property type="match status" value="1"/>
</dbReference>
<dbReference type="PANTHER" id="PTHR46772">
    <property type="entry name" value="BHLH DOMAIN-CONTAINING PROTEIN"/>
    <property type="match status" value="1"/>
</dbReference>
<dbReference type="Proteomes" id="UP001386955">
    <property type="component" value="Unassembled WGS sequence"/>
</dbReference>
<evidence type="ECO:0000313" key="9">
    <source>
        <dbReference type="EMBL" id="KAK7400777.1"/>
    </source>
</evidence>
<evidence type="ECO:0000259" key="8">
    <source>
        <dbReference type="PROSITE" id="PS50888"/>
    </source>
</evidence>
<dbReference type="InterPro" id="IPR011598">
    <property type="entry name" value="bHLH_dom"/>
</dbReference>
<keyword evidence="10" id="KW-1185">Reference proteome</keyword>
<dbReference type="AlphaFoldDB" id="A0AAN9XPI7"/>
<dbReference type="Pfam" id="PF00010">
    <property type="entry name" value="HLH"/>
    <property type="match status" value="1"/>
</dbReference>
<sequence length="280" mass="31434">MALTLEDEGLHDMSFLWENPSNSDNLGESKENYMKSLTQKEEKNESLMNTKRKQDQSKIASGEGKGKKCRESNLEMHIWTERERRKKMRNMFASLHALLPHVSSKADKSTVVDEAVSYIKNLQETLEKLEKQKQERVQCVSTFARESSPMFGIGNGSPNSFSNAIVGTYPNALSFPMQQQLQPVVFEKTWATSNLVLNICGDEAQYSICAAHKPGLMATVAFVLEKYKIEVITANITCIGNGNACMIQVHGKRDSNQLLDTNSLDEIYKQAAGEIMLWVA</sequence>
<dbReference type="SMART" id="SM00353">
    <property type="entry name" value="HLH"/>
    <property type="match status" value="1"/>
</dbReference>
<gene>
    <name evidence="9" type="ORF">VNO78_12084</name>
</gene>
<dbReference type="InterPro" id="IPR044278">
    <property type="entry name" value="BHLH95-like"/>
</dbReference>
<evidence type="ECO:0000256" key="3">
    <source>
        <dbReference type="ARBA" id="ARBA00023125"/>
    </source>
</evidence>
<proteinExistence type="predicted"/>
<dbReference type="Gene3D" id="4.10.280.10">
    <property type="entry name" value="Helix-loop-helix DNA-binding domain"/>
    <property type="match status" value="1"/>
</dbReference>
<evidence type="ECO:0000256" key="5">
    <source>
        <dbReference type="ARBA" id="ARBA00023242"/>
    </source>
</evidence>
<dbReference type="GO" id="GO:0003700">
    <property type="term" value="F:DNA-binding transcription factor activity"/>
    <property type="evidence" value="ECO:0007669"/>
    <property type="project" value="InterPro"/>
</dbReference>
<evidence type="ECO:0000313" key="10">
    <source>
        <dbReference type="Proteomes" id="UP001386955"/>
    </source>
</evidence>
<keyword evidence="4" id="KW-0804">Transcription</keyword>
<keyword evidence="2" id="KW-0805">Transcription regulation</keyword>
<keyword evidence="6" id="KW-0175">Coiled coil</keyword>
<feature type="domain" description="BHLH" evidence="8">
    <location>
        <begin position="72"/>
        <end position="122"/>
    </location>
</feature>
<dbReference type="CDD" id="cd11393">
    <property type="entry name" value="bHLH_AtbHLH_like"/>
    <property type="match status" value="1"/>
</dbReference>
<feature type="compositionally biased region" description="Basic and acidic residues" evidence="7">
    <location>
        <begin position="27"/>
        <end position="45"/>
    </location>
</feature>